<dbReference type="Gene3D" id="3.20.20.80">
    <property type="entry name" value="Glycosidases"/>
    <property type="match status" value="1"/>
</dbReference>
<dbReference type="SUPFAM" id="SSF51445">
    <property type="entry name" value="(Trans)glycosidases"/>
    <property type="match status" value="1"/>
</dbReference>
<feature type="non-terminal residue" evidence="3">
    <location>
        <position position="181"/>
    </location>
</feature>
<accession>A0A0K8SNP7</accession>
<dbReference type="GO" id="GO:0004568">
    <property type="term" value="F:chitinase activity"/>
    <property type="evidence" value="ECO:0007669"/>
    <property type="project" value="TreeGrafter"/>
</dbReference>
<protein>
    <recommendedName>
        <fullName evidence="2">GH18 domain-containing protein</fullName>
    </recommendedName>
</protein>
<proteinExistence type="predicted"/>
<sequence>NTCGDGKHPLLSIIAKTLAAPGNGEFEVPTSTNKPKPTTRPTAKPTIKPTSKPTSKPKPKPTRPAFTRPPIPDDIPTRPTRPRPTKPKPTTTTQPSHPEETTESGEAEEGPAPPPDESSPSLPGPDGEFKVVCYFTNWAWYRQGTAKYLPSDIDPNLCTHVVYGFAVLDGDQLTIKPHDTW</sequence>
<organism evidence="3">
    <name type="scientific">Lygus hesperus</name>
    <name type="common">Western plant bug</name>
    <dbReference type="NCBI Taxonomy" id="30085"/>
    <lineage>
        <taxon>Eukaryota</taxon>
        <taxon>Metazoa</taxon>
        <taxon>Ecdysozoa</taxon>
        <taxon>Arthropoda</taxon>
        <taxon>Hexapoda</taxon>
        <taxon>Insecta</taxon>
        <taxon>Pterygota</taxon>
        <taxon>Neoptera</taxon>
        <taxon>Paraneoptera</taxon>
        <taxon>Hemiptera</taxon>
        <taxon>Heteroptera</taxon>
        <taxon>Panheteroptera</taxon>
        <taxon>Cimicomorpha</taxon>
        <taxon>Miridae</taxon>
        <taxon>Mirini</taxon>
        <taxon>Lygus</taxon>
    </lineage>
</organism>
<dbReference type="EMBL" id="GBRD01010847">
    <property type="protein sequence ID" value="JAG54977.1"/>
    <property type="molecule type" value="Transcribed_RNA"/>
</dbReference>
<evidence type="ECO:0000313" key="3">
    <source>
        <dbReference type="EMBL" id="JAG54977.1"/>
    </source>
</evidence>
<dbReference type="PANTHER" id="PTHR11177:SF359">
    <property type="entry name" value="CHITINASE 10-RELATED"/>
    <property type="match status" value="1"/>
</dbReference>
<dbReference type="InterPro" id="IPR001223">
    <property type="entry name" value="Glyco_hydro18_cat"/>
</dbReference>
<evidence type="ECO:0000256" key="1">
    <source>
        <dbReference type="SAM" id="MobiDB-lite"/>
    </source>
</evidence>
<evidence type="ECO:0000259" key="2">
    <source>
        <dbReference type="PROSITE" id="PS51910"/>
    </source>
</evidence>
<feature type="compositionally biased region" description="Low complexity" evidence="1">
    <location>
        <begin position="29"/>
        <end position="54"/>
    </location>
</feature>
<feature type="region of interest" description="Disordered" evidence="1">
    <location>
        <begin position="18"/>
        <end position="125"/>
    </location>
</feature>
<dbReference type="PRINTS" id="PR01217">
    <property type="entry name" value="PRICHEXTENSN"/>
</dbReference>
<dbReference type="InterPro" id="IPR050314">
    <property type="entry name" value="Glycosyl_Hydrlase_18"/>
</dbReference>
<feature type="non-terminal residue" evidence="3">
    <location>
        <position position="1"/>
    </location>
</feature>
<dbReference type="GO" id="GO:0005975">
    <property type="term" value="P:carbohydrate metabolic process"/>
    <property type="evidence" value="ECO:0007669"/>
    <property type="project" value="InterPro"/>
</dbReference>
<dbReference type="GO" id="GO:0008061">
    <property type="term" value="F:chitin binding"/>
    <property type="evidence" value="ECO:0007669"/>
    <property type="project" value="TreeGrafter"/>
</dbReference>
<dbReference type="PROSITE" id="PS51910">
    <property type="entry name" value="GH18_2"/>
    <property type="match status" value="1"/>
</dbReference>
<dbReference type="Pfam" id="PF00704">
    <property type="entry name" value="Glyco_hydro_18"/>
    <property type="match status" value="1"/>
</dbReference>
<feature type="domain" description="GH18" evidence="2">
    <location>
        <begin position="129"/>
        <end position="181"/>
    </location>
</feature>
<dbReference type="GO" id="GO:0005576">
    <property type="term" value="C:extracellular region"/>
    <property type="evidence" value="ECO:0007669"/>
    <property type="project" value="TreeGrafter"/>
</dbReference>
<dbReference type="PANTHER" id="PTHR11177">
    <property type="entry name" value="CHITINASE"/>
    <property type="match status" value="1"/>
</dbReference>
<dbReference type="AlphaFoldDB" id="A0A0K8SNP7"/>
<reference evidence="3" key="1">
    <citation type="submission" date="2014-09" db="EMBL/GenBank/DDBJ databases">
        <authorList>
            <person name="Magalhaes I.L.F."/>
            <person name="Oliveira U."/>
            <person name="Santos F.R."/>
            <person name="Vidigal T.H.D.A."/>
            <person name="Brescovit A.D."/>
            <person name="Santos A.J."/>
        </authorList>
    </citation>
    <scope>NUCLEOTIDE SEQUENCE</scope>
</reference>
<name>A0A0K8SNP7_LYGHE</name>
<dbReference type="InterPro" id="IPR017853">
    <property type="entry name" value="GH"/>
</dbReference>
<dbReference type="GO" id="GO:0006032">
    <property type="term" value="P:chitin catabolic process"/>
    <property type="evidence" value="ECO:0007669"/>
    <property type="project" value="TreeGrafter"/>
</dbReference>